<dbReference type="InterPro" id="IPR000182">
    <property type="entry name" value="GNAT_dom"/>
</dbReference>
<comment type="caution">
    <text evidence="3">The sequence shown here is derived from an EMBL/GenBank/DDBJ whole genome shotgun (WGS) entry which is preliminary data.</text>
</comment>
<accession>A0A1F5P886</accession>
<dbReference type="InterPro" id="IPR016181">
    <property type="entry name" value="Acyl_CoA_acyltransferase"/>
</dbReference>
<dbReference type="AlphaFoldDB" id="A0A1F5P886"/>
<dbReference type="PROSITE" id="PS51186">
    <property type="entry name" value="GNAT"/>
    <property type="match status" value="1"/>
</dbReference>
<evidence type="ECO:0000313" key="3">
    <source>
        <dbReference type="EMBL" id="OGE86113.1"/>
    </source>
</evidence>
<dbReference type="SUPFAM" id="SSF55729">
    <property type="entry name" value="Acyl-CoA N-acyltransferases (Nat)"/>
    <property type="match status" value="1"/>
</dbReference>
<organism evidence="3 4">
    <name type="scientific">Candidatus Doudnabacteria bacterium RIFCSPHIGHO2_02_FULL_46_11</name>
    <dbReference type="NCBI Taxonomy" id="1817832"/>
    <lineage>
        <taxon>Bacteria</taxon>
        <taxon>Candidatus Doudnaibacteriota</taxon>
    </lineage>
</organism>
<dbReference type="EMBL" id="MFES01000010">
    <property type="protein sequence ID" value="OGE86113.1"/>
    <property type="molecule type" value="Genomic_DNA"/>
</dbReference>
<name>A0A1F5P886_9BACT</name>
<feature type="domain" description="N-acetyltransferase" evidence="2">
    <location>
        <begin position="677"/>
        <end position="825"/>
    </location>
</feature>
<gene>
    <name evidence="3" type="ORF">A3J48_02635</name>
</gene>
<dbReference type="Gene3D" id="3.40.630.30">
    <property type="match status" value="1"/>
</dbReference>
<reference evidence="3 4" key="1">
    <citation type="journal article" date="2016" name="Nat. Commun.">
        <title>Thousands of microbial genomes shed light on interconnected biogeochemical processes in an aquifer system.</title>
        <authorList>
            <person name="Anantharaman K."/>
            <person name="Brown C.T."/>
            <person name="Hug L.A."/>
            <person name="Sharon I."/>
            <person name="Castelle C.J."/>
            <person name="Probst A.J."/>
            <person name="Thomas B.C."/>
            <person name="Singh A."/>
            <person name="Wilkins M.J."/>
            <person name="Karaoz U."/>
            <person name="Brodie E.L."/>
            <person name="Williams K.H."/>
            <person name="Hubbard S.S."/>
            <person name="Banfield J.F."/>
        </authorList>
    </citation>
    <scope>NUCLEOTIDE SEQUENCE [LARGE SCALE GENOMIC DNA]</scope>
</reference>
<dbReference type="Proteomes" id="UP000176786">
    <property type="component" value="Unassembled WGS sequence"/>
</dbReference>
<evidence type="ECO:0000256" key="1">
    <source>
        <dbReference type="SAM" id="MobiDB-lite"/>
    </source>
</evidence>
<evidence type="ECO:0000259" key="2">
    <source>
        <dbReference type="PROSITE" id="PS51186"/>
    </source>
</evidence>
<evidence type="ECO:0000313" key="4">
    <source>
        <dbReference type="Proteomes" id="UP000176786"/>
    </source>
</evidence>
<dbReference type="GO" id="GO:0016747">
    <property type="term" value="F:acyltransferase activity, transferring groups other than amino-acyl groups"/>
    <property type="evidence" value="ECO:0007669"/>
    <property type="project" value="InterPro"/>
</dbReference>
<dbReference type="Pfam" id="PF00583">
    <property type="entry name" value="Acetyltransf_1"/>
    <property type="match status" value="1"/>
</dbReference>
<sequence>MSEREKPQELDLNQHSPEVPDRDPLLAVFDEEGEDEYELSRAQKRKYLFNLFVSEAEHRLANMGYGEAQISPLEAQRLTALAQFSVDQQPEQLLDQPLEDINNLISLAIEGTEGSVGAMRTLLVYLRGMENDQERNQQIEKLEEKVSETMTEFGQVTIEGLILLAEINQLRNVLLVSEIVAEKLDESVFNARSLKMLAHLNQSRDINEQILFHKIIDFMESYQETIDNASPDKQQDRAMRLGYRDSSLDQFEDWVWVEQENSANYFLDRHLKNFLDLREGLWNDHKIGAISGVPGGSSDTTIYTFSHLSLSHRLRLGLGINEGFPVINPVLPIAPGYLGYYKDGQLVKIYKYPENCEETARARELVYIKANNPADEYIYYDLNMPVFYTSGGNHPSRGLNRLQDVWDFSDHLKAHARDFYFDLSRIDVSILHPMVLADLITRNQQYIDRKEGKAPTAGALDMKDYQKLLYPSGVELPVEQQYLFRNLVRLPFRKKIEDDFNLDISEMPLYAQVQFLRFLNIAEPEQISRLSSITHGNPDLRYKIAQSFLACVEDLQYGEAILDLVEKLDEEDVNKLLDKYLEIAKTGESIRGFLASRYKGEVDIDLIERAQRNIILRANQILRQARQTATSKQDFTRLLSRVEQEEANASLLASTIRSIVEEGGGLETVEGLSSAEIIAPEISAEDATDMEKIYAHNWTSKTTPEYWQLLRQKFLDSLQNPKARFRILRENGKIIAFLRFTEMEDEQAQPYIHFGAFNVDIPYQSGKIGEAFLTPAIEAEKAQGLPIRCETNPNNTMLKKYKALGFQEIGRVEELGEPEVKLEIPSVARPQSRLAA</sequence>
<protein>
    <recommendedName>
        <fullName evidence="2">N-acetyltransferase domain-containing protein</fullName>
    </recommendedName>
</protein>
<proteinExistence type="predicted"/>
<feature type="region of interest" description="Disordered" evidence="1">
    <location>
        <begin position="1"/>
        <end position="24"/>
    </location>
</feature>